<dbReference type="InterPro" id="IPR000014">
    <property type="entry name" value="PAS"/>
</dbReference>
<dbReference type="SUPFAM" id="SSF52172">
    <property type="entry name" value="CheY-like"/>
    <property type="match status" value="1"/>
</dbReference>
<dbReference type="SMART" id="SM00267">
    <property type="entry name" value="GGDEF"/>
    <property type="match status" value="1"/>
</dbReference>
<organism evidence="5">
    <name type="scientific">invertebrate metagenome</name>
    <dbReference type="NCBI Taxonomy" id="1711999"/>
    <lineage>
        <taxon>unclassified sequences</taxon>
        <taxon>metagenomes</taxon>
        <taxon>organismal metagenomes</taxon>
    </lineage>
</organism>
<name>A0A2H9TBA1_9ZZZZ</name>
<dbReference type="SUPFAM" id="SSF55785">
    <property type="entry name" value="PYP-like sensor domain (PAS domain)"/>
    <property type="match status" value="1"/>
</dbReference>
<dbReference type="PANTHER" id="PTHR44757">
    <property type="entry name" value="DIGUANYLATE CYCLASE DGCP"/>
    <property type="match status" value="1"/>
</dbReference>
<dbReference type="Gene3D" id="3.30.70.270">
    <property type="match status" value="1"/>
</dbReference>
<dbReference type="InterPro" id="IPR000160">
    <property type="entry name" value="GGDEF_dom"/>
</dbReference>
<dbReference type="InterPro" id="IPR035965">
    <property type="entry name" value="PAS-like_dom_sf"/>
</dbReference>
<dbReference type="EMBL" id="NSIT01000016">
    <property type="protein sequence ID" value="PJE80469.1"/>
    <property type="molecule type" value="Genomic_DNA"/>
</dbReference>
<feature type="domain" description="Response regulatory" evidence="1">
    <location>
        <begin position="20"/>
        <end position="137"/>
    </location>
</feature>
<dbReference type="PROSITE" id="PS50887">
    <property type="entry name" value="GGDEF"/>
    <property type="match status" value="1"/>
</dbReference>
<dbReference type="InterPro" id="IPR043128">
    <property type="entry name" value="Rev_trsase/Diguanyl_cyclase"/>
</dbReference>
<evidence type="ECO:0000259" key="3">
    <source>
        <dbReference type="PROSITE" id="PS50113"/>
    </source>
</evidence>
<evidence type="ECO:0000259" key="1">
    <source>
        <dbReference type="PROSITE" id="PS50110"/>
    </source>
</evidence>
<dbReference type="Pfam" id="PF00072">
    <property type="entry name" value="Response_reg"/>
    <property type="match status" value="1"/>
</dbReference>
<feature type="domain" description="PAS" evidence="2">
    <location>
        <begin position="156"/>
        <end position="229"/>
    </location>
</feature>
<dbReference type="CDD" id="cd00130">
    <property type="entry name" value="PAS"/>
    <property type="match status" value="1"/>
</dbReference>
<feature type="domain" description="PAC" evidence="3">
    <location>
        <begin position="232"/>
        <end position="284"/>
    </location>
</feature>
<dbReference type="Gene3D" id="3.40.50.2300">
    <property type="match status" value="1"/>
</dbReference>
<dbReference type="PROSITE" id="PS50112">
    <property type="entry name" value="PAS"/>
    <property type="match status" value="1"/>
</dbReference>
<dbReference type="SMART" id="SM00091">
    <property type="entry name" value="PAS"/>
    <property type="match status" value="1"/>
</dbReference>
<accession>A0A2H9TBA1</accession>
<evidence type="ECO:0000259" key="4">
    <source>
        <dbReference type="PROSITE" id="PS50887"/>
    </source>
</evidence>
<dbReference type="PROSITE" id="PS50113">
    <property type="entry name" value="PAC"/>
    <property type="match status" value="1"/>
</dbReference>
<dbReference type="CDD" id="cd01949">
    <property type="entry name" value="GGDEF"/>
    <property type="match status" value="1"/>
</dbReference>
<dbReference type="Pfam" id="PF00990">
    <property type="entry name" value="GGDEF"/>
    <property type="match status" value="1"/>
</dbReference>
<dbReference type="AlphaFoldDB" id="A0A2H9TBA1"/>
<protein>
    <submittedName>
        <fullName evidence="5">Putative signaling protein</fullName>
    </submittedName>
</protein>
<dbReference type="InterPro" id="IPR001789">
    <property type="entry name" value="Sig_transdc_resp-reg_receiver"/>
</dbReference>
<evidence type="ECO:0000259" key="2">
    <source>
        <dbReference type="PROSITE" id="PS50112"/>
    </source>
</evidence>
<dbReference type="Pfam" id="PF13426">
    <property type="entry name" value="PAS_9"/>
    <property type="match status" value="1"/>
</dbReference>
<comment type="caution">
    <text evidence="5">The sequence shown here is derived from an EMBL/GenBank/DDBJ whole genome shotgun (WGS) entry which is preliminary data.</text>
</comment>
<dbReference type="Gene3D" id="3.30.450.20">
    <property type="entry name" value="PAS domain"/>
    <property type="match status" value="1"/>
</dbReference>
<dbReference type="SUPFAM" id="SSF55073">
    <property type="entry name" value="Nucleotide cyclase"/>
    <property type="match status" value="1"/>
</dbReference>
<dbReference type="PROSITE" id="PS50110">
    <property type="entry name" value="RESPONSE_REGULATORY"/>
    <property type="match status" value="1"/>
</dbReference>
<dbReference type="InterPro" id="IPR029787">
    <property type="entry name" value="Nucleotide_cyclase"/>
</dbReference>
<proteinExistence type="predicted"/>
<dbReference type="NCBIfam" id="TIGR00229">
    <property type="entry name" value="sensory_box"/>
    <property type="match status" value="1"/>
</dbReference>
<dbReference type="FunFam" id="3.30.70.270:FF:000001">
    <property type="entry name" value="Diguanylate cyclase domain protein"/>
    <property type="match status" value="1"/>
</dbReference>
<dbReference type="InterPro" id="IPR011006">
    <property type="entry name" value="CheY-like_superfamily"/>
</dbReference>
<sequence length="477" mass="52999">MDESTGKNHMPKSTGAGSIKILVVDDRPENLLAMKKVLKPLGADIHTVDSGAEALSMVIHHRYAVILLDVQMPEMDGFETAELIHGNSETASIPVIFVTAISKENTYVCKGYEAGAVDYLFKPVNPDILLGKVKVFLALEKQRQALFDMSKKLEWASRKNRLLLDCADEGIIGFDVWGDITFINPAACRMVEGKEEAILGESLQSFLPEGKDSHDDQNDGMIQMCLMQGKKCQSSGWMTTYSGHNFPIEFSMAPMHGEKSVISGAVLVFHDVTERRKMEEQLIRMAKYDSLTGLANRTLFYEFLAASIARSERRCRSTVVLFVDLDKFKQVNDTLGHDMGDALLVSIAGRLRGCIREGDMVARLGGDEFAIILDDMASSDDVKLVADKIMRVMKEPHTLGKEKRQVGISIGIADYPVAGKDSDALIKAADEAMYEVKKSGRNGYRFYTDIERIHATERFGKVTSVKKIQQQNGLRNK</sequence>
<dbReference type="GO" id="GO:0000160">
    <property type="term" value="P:phosphorelay signal transduction system"/>
    <property type="evidence" value="ECO:0007669"/>
    <property type="project" value="InterPro"/>
</dbReference>
<reference evidence="5" key="1">
    <citation type="journal article" date="2017" name="Appl. Environ. Microbiol.">
        <title>Molecular characterization of an Endozoicomonas-like organism causing infection in king scallop Pecten maximus L.</title>
        <authorList>
            <person name="Cano I."/>
            <person name="van Aerle R."/>
            <person name="Ross S."/>
            <person name="Verner-Jeffreys D.W."/>
            <person name="Paley R.K."/>
            <person name="Rimmer G."/>
            <person name="Ryder D."/>
            <person name="Hooper P."/>
            <person name="Stone D."/>
            <person name="Feist S.W."/>
        </authorList>
    </citation>
    <scope>NUCLEOTIDE SEQUENCE</scope>
</reference>
<feature type="domain" description="GGDEF" evidence="4">
    <location>
        <begin position="316"/>
        <end position="449"/>
    </location>
</feature>
<dbReference type="SMART" id="SM00448">
    <property type="entry name" value="REC"/>
    <property type="match status" value="1"/>
</dbReference>
<dbReference type="InterPro" id="IPR000700">
    <property type="entry name" value="PAS-assoc_C"/>
</dbReference>
<evidence type="ECO:0000313" key="5">
    <source>
        <dbReference type="EMBL" id="PJE80469.1"/>
    </source>
</evidence>
<dbReference type="InterPro" id="IPR052155">
    <property type="entry name" value="Biofilm_reg_signaling"/>
</dbReference>
<gene>
    <name evidence="5" type="ORF">CI610_00552</name>
</gene>
<dbReference type="PANTHER" id="PTHR44757:SF2">
    <property type="entry name" value="BIOFILM ARCHITECTURE MAINTENANCE PROTEIN MBAA"/>
    <property type="match status" value="1"/>
</dbReference>
<dbReference type="NCBIfam" id="TIGR00254">
    <property type="entry name" value="GGDEF"/>
    <property type="match status" value="1"/>
</dbReference>